<evidence type="ECO:0000256" key="2">
    <source>
        <dbReference type="SAM" id="SignalP"/>
    </source>
</evidence>
<name>A0A0A0KKA9_CUCSA</name>
<keyword evidence="2" id="KW-0732">Signal</keyword>
<gene>
    <name evidence="3" type="ORF">Csa_5G154870</name>
</gene>
<reference evidence="3 4" key="2">
    <citation type="journal article" date="2009" name="PLoS ONE">
        <title>An integrated genetic and cytogenetic map of the cucumber genome.</title>
        <authorList>
            <person name="Ren Y."/>
            <person name="Zhang Z."/>
            <person name="Liu J."/>
            <person name="Staub J.E."/>
            <person name="Han Y."/>
            <person name="Cheng Z."/>
            <person name="Li X."/>
            <person name="Lu J."/>
            <person name="Miao H."/>
            <person name="Kang H."/>
            <person name="Xie B."/>
            <person name="Gu X."/>
            <person name="Wang X."/>
            <person name="Du Y."/>
            <person name="Jin W."/>
            <person name="Huang S."/>
        </authorList>
    </citation>
    <scope>NUCLEOTIDE SEQUENCE [LARGE SCALE GENOMIC DNA]</scope>
    <source>
        <strain evidence="4">cv. 9930</strain>
    </source>
</reference>
<dbReference type="Gramene" id="KGN50125">
    <property type="protein sequence ID" value="KGN50125"/>
    <property type="gene ID" value="Csa_5G154870"/>
</dbReference>
<keyword evidence="4" id="KW-1185">Reference proteome</keyword>
<feature type="chain" id="PRO_5001965396" evidence="2">
    <location>
        <begin position="30"/>
        <end position="89"/>
    </location>
</feature>
<dbReference type="EMBL" id="CM002926">
    <property type="protein sequence ID" value="KGN50125.1"/>
    <property type="molecule type" value="Genomic_DNA"/>
</dbReference>
<dbReference type="AlphaFoldDB" id="A0A0A0KKA9"/>
<accession>A0A0A0KKA9</accession>
<evidence type="ECO:0000313" key="4">
    <source>
        <dbReference type="Proteomes" id="UP000029981"/>
    </source>
</evidence>
<feature type="region of interest" description="Disordered" evidence="1">
    <location>
        <begin position="29"/>
        <end position="89"/>
    </location>
</feature>
<feature type="signal peptide" evidence="2">
    <location>
        <begin position="1"/>
        <end position="29"/>
    </location>
</feature>
<dbReference type="Proteomes" id="UP000029981">
    <property type="component" value="Chromosome 5"/>
</dbReference>
<feature type="compositionally biased region" description="Low complexity" evidence="1">
    <location>
        <begin position="44"/>
        <end position="61"/>
    </location>
</feature>
<evidence type="ECO:0000256" key="1">
    <source>
        <dbReference type="SAM" id="MobiDB-lite"/>
    </source>
</evidence>
<reference evidence="3 4" key="1">
    <citation type="journal article" date="2009" name="Nat. Genet.">
        <title>The genome of the cucumber, Cucumis sativus L.</title>
        <authorList>
            <person name="Huang S."/>
            <person name="Li R."/>
            <person name="Zhang Z."/>
            <person name="Li L."/>
            <person name="Gu X."/>
            <person name="Fan W."/>
            <person name="Lucas W.J."/>
            <person name="Wang X."/>
            <person name="Xie B."/>
            <person name="Ni P."/>
            <person name="Ren Y."/>
            <person name="Zhu H."/>
            <person name="Li J."/>
            <person name="Lin K."/>
            <person name="Jin W."/>
            <person name="Fei Z."/>
            <person name="Li G."/>
            <person name="Staub J."/>
            <person name="Kilian A."/>
            <person name="van der Vossen E.A."/>
            <person name="Wu Y."/>
            <person name="Guo J."/>
            <person name="He J."/>
            <person name="Jia Z."/>
            <person name="Ren Y."/>
            <person name="Tian G."/>
            <person name="Lu Y."/>
            <person name="Ruan J."/>
            <person name="Qian W."/>
            <person name="Wang M."/>
            <person name="Huang Q."/>
            <person name="Li B."/>
            <person name="Xuan Z."/>
            <person name="Cao J."/>
            <person name="Asan"/>
            <person name="Wu Z."/>
            <person name="Zhang J."/>
            <person name="Cai Q."/>
            <person name="Bai Y."/>
            <person name="Zhao B."/>
            <person name="Han Y."/>
            <person name="Li Y."/>
            <person name="Li X."/>
            <person name="Wang S."/>
            <person name="Shi Q."/>
            <person name="Liu S."/>
            <person name="Cho W.K."/>
            <person name="Kim J.Y."/>
            <person name="Xu Y."/>
            <person name="Heller-Uszynska K."/>
            <person name="Miao H."/>
            <person name="Cheng Z."/>
            <person name="Zhang S."/>
            <person name="Wu J."/>
            <person name="Yang Y."/>
            <person name="Kang H."/>
            <person name="Li M."/>
            <person name="Liang H."/>
            <person name="Ren X."/>
            <person name="Shi Z."/>
            <person name="Wen M."/>
            <person name="Jian M."/>
            <person name="Yang H."/>
            <person name="Zhang G."/>
            <person name="Yang Z."/>
            <person name="Chen R."/>
            <person name="Liu S."/>
            <person name="Li J."/>
            <person name="Ma L."/>
            <person name="Liu H."/>
            <person name="Zhou Y."/>
            <person name="Zhao J."/>
            <person name="Fang X."/>
            <person name="Li G."/>
            <person name="Fang L."/>
            <person name="Li Y."/>
            <person name="Liu D."/>
            <person name="Zheng H."/>
            <person name="Zhang Y."/>
            <person name="Qin N."/>
            <person name="Li Z."/>
            <person name="Yang G."/>
            <person name="Yang S."/>
            <person name="Bolund L."/>
            <person name="Kristiansen K."/>
            <person name="Zheng H."/>
            <person name="Li S."/>
            <person name="Zhang X."/>
            <person name="Yang H."/>
            <person name="Wang J."/>
            <person name="Sun R."/>
            <person name="Zhang B."/>
            <person name="Jiang S."/>
            <person name="Wang J."/>
            <person name="Du Y."/>
            <person name="Li S."/>
        </authorList>
    </citation>
    <scope>NUCLEOTIDE SEQUENCE [LARGE SCALE GENOMIC DNA]</scope>
    <source>
        <strain evidence="4">cv. 9930</strain>
    </source>
</reference>
<reference evidence="3 4" key="3">
    <citation type="journal article" date="2010" name="BMC Genomics">
        <title>Transcriptome sequencing and comparative analysis of cucumber flowers with different sex types.</title>
        <authorList>
            <person name="Guo S."/>
            <person name="Zheng Y."/>
            <person name="Joung J.G."/>
            <person name="Liu S."/>
            <person name="Zhang Z."/>
            <person name="Crasta O.R."/>
            <person name="Sobral B.W."/>
            <person name="Xu Y."/>
            <person name="Huang S."/>
            <person name="Fei Z."/>
        </authorList>
    </citation>
    <scope>NUCLEOTIDE SEQUENCE [LARGE SCALE GENOMIC DNA]</scope>
    <source>
        <strain evidence="4">cv. 9930</strain>
    </source>
</reference>
<proteinExistence type="predicted"/>
<reference evidence="3 4" key="4">
    <citation type="journal article" date="2011" name="BMC Genomics">
        <title>RNA-Seq improves annotation of protein-coding genes in the cucumber genome.</title>
        <authorList>
            <person name="Li Z."/>
            <person name="Zhang Z."/>
            <person name="Yan P."/>
            <person name="Huang S."/>
            <person name="Fei Z."/>
            <person name="Lin K."/>
        </authorList>
    </citation>
    <scope>NUCLEOTIDE SEQUENCE [LARGE SCALE GENOMIC DNA]</scope>
    <source>
        <strain evidence="4">cv. 9930</strain>
    </source>
</reference>
<protein>
    <submittedName>
        <fullName evidence="3">Uncharacterized protein</fullName>
    </submittedName>
</protein>
<evidence type="ECO:0000313" key="3">
    <source>
        <dbReference type="EMBL" id="KGN50125.1"/>
    </source>
</evidence>
<organism evidence="3 4">
    <name type="scientific">Cucumis sativus</name>
    <name type="common">Cucumber</name>
    <dbReference type="NCBI Taxonomy" id="3659"/>
    <lineage>
        <taxon>Eukaryota</taxon>
        <taxon>Viridiplantae</taxon>
        <taxon>Streptophyta</taxon>
        <taxon>Embryophyta</taxon>
        <taxon>Tracheophyta</taxon>
        <taxon>Spermatophyta</taxon>
        <taxon>Magnoliopsida</taxon>
        <taxon>eudicotyledons</taxon>
        <taxon>Gunneridae</taxon>
        <taxon>Pentapetalae</taxon>
        <taxon>rosids</taxon>
        <taxon>fabids</taxon>
        <taxon>Cucurbitales</taxon>
        <taxon>Cucurbitaceae</taxon>
        <taxon>Benincaseae</taxon>
        <taxon>Cucumis</taxon>
    </lineage>
</organism>
<sequence>MASQNSIPPNSLFLFLFMILLTTTTPLHAARRPPTSAPQPENDSLSLHPPTTSTFSFTQPPAAVEDQITSRNYGVSLRKVPAGPNPLHN</sequence>